<dbReference type="RefSeq" id="WP_079494512.1">
    <property type="nucleotide sequence ID" value="NZ_FUZT01000012.1"/>
</dbReference>
<keyword evidence="7 9" id="KW-0663">Pyridoxal phosphate</keyword>
<dbReference type="GO" id="GO:0000105">
    <property type="term" value="P:L-histidine biosynthetic process"/>
    <property type="evidence" value="ECO:0007669"/>
    <property type="project" value="UniProtKB-UniRule"/>
</dbReference>
<evidence type="ECO:0000313" key="11">
    <source>
        <dbReference type="EMBL" id="SKC84927.1"/>
    </source>
</evidence>
<dbReference type="PROSITE" id="PS00599">
    <property type="entry name" value="AA_TRANSFER_CLASS_2"/>
    <property type="match status" value="1"/>
</dbReference>
<dbReference type="STRING" id="36842.SAMN02194393_04300"/>
<sequence length="349" mass="39453">MKDMIKESVVNLVPYRVIEEDYDIKIDANESPYNIFDDIGELILKKLSDQTPNRYPDNEATDLKKALAQYIKLEEGNILCGNGSDELLKIIVDTFVDKGDVVVTHSPSFAMYKIITQIAGGKLLEVKGDKNFSIDIDKIILKANTSNAKIIFLCNPNNPTGRVIKKEDIMKVLDNTSAIVVVDEAYYEFHGETIIDKINKYERLIVLRTLSKAFGLAGLRIGYGVAAKSTIETISKVKSPYNLNDISQCIGKIVLDNRKIVSKYIELVKRERNKMFDEIITIESIEAIPSKSNFILIRTNRYGNLMKRFKEERVQVKGFGVEGTLANCIRLTIGTEKENKKVMDILKEV</sequence>
<evidence type="ECO:0000259" key="10">
    <source>
        <dbReference type="Pfam" id="PF00155"/>
    </source>
</evidence>
<dbReference type="UniPathway" id="UPA00031">
    <property type="reaction ID" value="UER00012"/>
</dbReference>
<dbReference type="AlphaFoldDB" id="A0A1T5M9L5"/>
<dbReference type="SUPFAM" id="SSF53383">
    <property type="entry name" value="PLP-dependent transferases"/>
    <property type="match status" value="1"/>
</dbReference>
<protein>
    <recommendedName>
        <fullName evidence="9">Histidinol-phosphate aminotransferase</fullName>
        <ecNumber evidence="9">2.6.1.9</ecNumber>
    </recommendedName>
    <alternativeName>
        <fullName evidence="9">Imidazole acetol-phosphate transaminase</fullName>
    </alternativeName>
</protein>
<dbReference type="InterPro" id="IPR005861">
    <property type="entry name" value="HisP_aminotrans"/>
</dbReference>
<keyword evidence="8 9" id="KW-0368">Histidine biosynthesis</keyword>
<evidence type="ECO:0000256" key="9">
    <source>
        <dbReference type="HAMAP-Rule" id="MF_01023"/>
    </source>
</evidence>
<gene>
    <name evidence="9" type="primary">hisC</name>
    <name evidence="11" type="ORF">SAMN02194393_04300</name>
</gene>
<dbReference type="GO" id="GO:0004400">
    <property type="term" value="F:histidinol-phosphate transaminase activity"/>
    <property type="evidence" value="ECO:0007669"/>
    <property type="project" value="UniProtKB-UniRule"/>
</dbReference>
<evidence type="ECO:0000256" key="6">
    <source>
        <dbReference type="ARBA" id="ARBA00022679"/>
    </source>
</evidence>
<dbReference type="InterPro" id="IPR004839">
    <property type="entry name" value="Aminotransferase_I/II_large"/>
</dbReference>
<evidence type="ECO:0000256" key="3">
    <source>
        <dbReference type="ARBA" id="ARBA00011738"/>
    </source>
</evidence>
<evidence type="ECO:0000256" key="5">
    <source>
        <dbReference type="ARBA" id="ARBA00022605"/>
    </source>
</evidence>
<evidence type="ECO:0000256" key="1">
    <source>
        <dbReference type="ARBA" id="ARBA00001933"/>
    </source>
</evidence>
<dbReference type="HAMAP" id="MF_01023">
    <property type="entry name" value="HisC_aminotrans_2"/>
    <property type="match status" value="1"/>
</dbReference>
<dbReference type="EC" id="2.6.1.9" evidence="9"/>
<evidence type="ECO:0000313" key="12">
    <source>
        <dbReference type="Proteomes" id="UP000190285"/>
    </source>
</evidence>
<reference evidence="12" key="1">
    <citation type="submission" date="2017-02" db="EMBL/GenBank/DDBJ databases">
        <authorList>
            <person name="Varghese N."/>
            <person name="Submissions S."/>
        </authorList>
    </citation>
    <scope>NUCLEOTIDE SEQUENCE [LARGE SCALE GENOMIC DNA]</scope>
    <source>
        <strain evidence="12">M1</strain>
    </source>
</reference>
<comment type="pathway">
    <text evidence="9">Amino-acid biosynthesis; L-histidine biosynthesis; L-histidine from 5-phospho-alpha-D-ribose 1-diphosphate: step 7/9.</text>
</comment>
<feature type="modified residue" description="N6-(pyridoxal phosphate)lysine" evidence="9">
    <location>
        <position position="212"/>
    </location>
</feature>
<comment type="catalytic activity">
    <reaction evidence="9">
        <text>L-histidinol phosphate + 2-oxoglutarate = 3-(imidazol-4-yl)-2-oxopropyl phosphate + L-glutamate</text>
        <dbReference type="Rhea" id="RHEA:23744"/>
        <dbReference type="ChEBI" id="CHEBI:16810"/>
        <dbReference type="ChEBI" id="CHEBI:29985"/>
        <dbReference type="ChEBI" id="CHEBI:57766"/>
        <dbReference type="ChEBI" id="CHEBI:57980"/>
        <dbReference type="EC" id="2.6.1.9"/>
    </reaction>
</comment>
<dbReference type="EMBL" id="FUZT01000012">
    <property type="protein sequence ID" value="SKC84927.1"/>
    <property type="molecule type" value="Genomic_DNA"/>
</dbReference>
<keyword evidence="6 9" id="KW-0808">Transferase</keyword>
<comment type="subunit">
    <text evidence="3 9">Homodimer.</text>
</comment>
<feature type="domain" description="Aminotransferase class I/classII large" evidence="10">
    <location>
        <begin position="24"/>
        <end position="344"/>
    </location>
</feature>
<dbReference type="CDD" id="cd00609">
    <property type="entry name" value="AAT_like"/>
    <property type="match status" value="1"/>
</dbReference>
<dbReference type="Pfam" id="PF00155">
    <property type="entry name" value="Aminotran_1_2"/>
    <property type="match status" value="1"/>
</dbReference>
<evidence type="ECO:0000256" key="8">
    <source>
        <dbReference type="ARBA" id="ARBA00023102"/>
    </source>
</evidence>
<organism evidence="11 12">
    <name type="scientific">Maledivibacter halophilus</name>
    <dbReference type="NCBI Taxonomy" id="36842"/>
    <lineage>
        <taxon>Bacteria</taxon>
        <taxon>Bacillati</taxon>
        <taxon>Bacillota</taxon>
        <taxon>Clostridia</taxon>
        <taxon>Peptostreptococcales</taxon>
        <taxon>Caminicellaceae</taxon>
        <taxon>Maledivibacter</taxon>
    </lineage>
</organism>
<keyword evidence="5 9" id="KW-0028">Amino-acid biosynthesis</keyword>
<dbReference type="Gene3D" id="3.40.640.10">
    <property type="entry name" value="Type I PLP-dependent aspartate aminotransferase-like (Major domain)"/>
    <property type="match status" value="1"/>
</dbReference>
<dbReference type="InterPro" id="IPR015421">
    <property type="entry name" value="PyrdxlP-dep_Trfase_major"/>
</dbReference>
<comment type="similarity">
    <text evidence="2 9">Belongs to the class-II pyridoxal-phosphate-dependent aminotransferase family. Histidinol-phosphate aminotransferase subfamily.</text>
</comment>
<dbReference type="InterPro" id="IPR015422">
    <property type="entry name" value="PyrdxlP-dep_Trfase_small"/>
</dbReference>
<dbReference type="NCBIfam" id="TIGR01141">
    <property type="entry name" value="hisC"/>
    <property type="match status" value="1"/>
</dbReference>
<dbReference type="InterPro" id="IPR015424">
    <property type="entry name" value="PyrdxlP-dep_Trfase"/>
</dbReference>
<name>A0A1T5M9L5_9FIRM</name>
<dbReference type="OrthoDB" id="9813612at2"/>
<accession>A0A1T5M9L5</accession>
<keyword evidence="12" id="KW-1185">Reference proteome</keyword>
<evidence type="ECO:0000256" key="7">
    <source>
        <dbReference type="ARBA" id="ARBA00022898"/>
    </source>
</evidence>
<dbReference type="PANTHER" id="PTHR42885">
    <property type="entry name" value="HISTIDINOL-PHOSPHATE AMINOTRANSFERASE-RELATED"/>
    <property type="match status" value="1"/>
</dbReference>
<evidence type="ECO:0000256" key="4">
    <source>
        <dbReference type="ARBA" id="ARBA00022576"/>
    </source>
</evidence>
<comment type="cofactor">
    <cofactor evidence="1 9">
        <name>pyridoxal 5'-phosphate</name>
        <dbReference type="ChEBI" id="CHEBI:597326"/>
    </cofactor>
</comment>
<evidence type="ECO:0000256" key="2">
    <source>
        <dbReference type="ARBA" id="ARBA00007970"/>
    </source>
</evidence>
<dbReference type="PANTHER" id="PTHR42885:SF2">
    <property type="entry name" value="HISTIDINOL-PHOSPHATE AMINOTRANSFERASE"/>
    <property type="match status" value="1"/>
</dbReference>
<dbReference type="Proteomes" id="UP000190285">
    <property type="component" value="Unassembled WGS sequence"/>
</dbReference>
<dbReference type="Gene3D" id="3.90.1150.10">
    <property type="entry name" value="Aspartate Aminotransferase, domain 1"/>
    <property type="match status" value="1"/>
</dbReference>
<dbReference type="GO" id="GO:0030170">
    <property type="term" value="F:pyridoxal phosphate binding"/>
    <property type="evidence" value="ECO:0007669"/>
    <property type="project" value="InterPro"/>
</dbReference>
<proteinExistence type="inferred from homology"/>
<keyword evidence="4 9" id="KW-0032">Aminotransferase</keyword>
<dbReference type="InterPro" id="IPR001917">
    <property type="entry name" value="Aminotrans_II_pyridoxalP_BS"/>
</dbReference>